<evidence type="ECO:0000259" key="10">
    <source>
        <dbReference type="Pfam" id="PF25198"/>
    </source>
</evidence>
<evidence type="ECO:0000256" key="6">
    <source>
        <dbReference type="ARBA" id="ARBA00023139"/>
    </source>
</evidence>
<comment type="subcellular location">
    <subcellularLocation>
        <location evidence="1">Membrane</location>
        <topology evidence="1">Lipid-anchor</topology>
    </subcellularLocation>
</comment>
<dbReference type="PROSITE" id="PS51257">
    <property type="entry name" value="PROKAR_LIPOPROTEIN"/>
    <property type="match status" value="1"/>
</dbReference>
<feature type="domain" description="Spore germination GerAC-like C-terminal" evidence="9">
    <location>
        <begin position="196"/>
        <end position="367"/>
    </location>
</feature>
<evidence type="ECO:0000256" key="4">
    <source>
        <dbReference type="ARBA" id="ARBA00022729"/>
    </source>
</evidence>
<dbReference type="InterPro" id="IPR057336">
    <property type="entry name" value="GerAC_N"/>
</dbReference>
<dbReference type="Pfam" id="PF25198">
    <property type="entry name" value="Spore_GerAC_N"/>
    <property type="match status" value="1"/>
</dbReference>
<feature type="signal peptide" evidence="8">
    <location>
        <begin position="1"/>
        <end position="20"/>
    </location>
</feature>
<evidence type="ECO:0000259" key="9">
    <source>
        <dbReference type="Pfam" id="PF05504"/>
    </source>
</evidence>
<reference evidence="11" key="1">
    <citation type="submission" date="2022-01" db="EMBL/GenBank/DDBJ databases">
        <title>Paenibacillus spongiae sp. nov., isolated from marine sponge.</title>
        <authorList>
            <person name="Li Z."/>
            <person name="Zhang M."/>
        </authorList>
    </citation>
    <scope>NUCLEOTIDE SEQUENCE</scope>
    <source>
        <strain evidence="11">PHS-Z3</strain>
    </source>
</reference>
<dbReference type="Gene3D" id="3.30.300.210">
    <property type="entry name" value="Nutrient germinant receptor protein C, domain 3"/>
    <property type="match status" value="1"/>
</dbReference>
<feature type="domain" description="Spore germination protein N-terminal" evidence="10">
    <location>
        <begin position="21"/>
        <end position="187"/>
    </location>
</feature>
<evidence type="ECO:0000256" key="7">
    <source>
        <dbReference type="ARBA" id="ARBA00023288"/>
    </source>
</evidence>
<gene>
    <name evidence="11" type="ORF">L1F29_23355</name>
</gene>
<keyword evidence="3" id="KW-0309">Germination</keyword>
<keyword evidence="5" id="KW-0472">Membrane</keyword>
<comment type="similarity">
    <text evidence="2">Belongs to the GerABKC lipoprotein family.</text>
</comment>
<organism evidence="11 12">
    <name type="scientific">Paenibacillus spongiae</name>
    <dbReference type="NCBI Taxonomy" id="2909671"/>
    <lineage>
        <taxon>Bacteria</taxon>
        <taxon>Bacillati</taxon>
        <taxon>Bacillota</taxon>
        <taxon>Bacilli</taxon>
        <taxon>Bacillales</taxon>
        <taxon>Paenibacillaceae</taxon>
        <taxon>Paenibacillus</taxon>
    </lineage>
</organism>
<dbReference type="EMBL" id="CP091430">
    <property type="protein sequence ID" value="UVI28371.1"/>
    <property type="molecule type" value="Genomic_DNA"/>
</dbReference>
<evidence type="ECO:0000256" key="2">
    <source>
        <dbReference type="ARBA" id="ARBA00007886"/>
    </source>
</evidence>
<evidence type="ECO:0000313" key="12">
    <source>
        <dbReference type="Proteomes" id="UP001057877"/>
    </source>
</evidence>
<dbReference type="InterPro" id="IPR046953">
    <property type="entry name" value="Spore_GerAC-like_C"/>
</dbReference>
<dbReference type="Proteomes" id="UP001057877">
    <property type="component" value="Chromosome"/>
</dbReference>
<dbReference type="Pfam" id="PF05504">
    <property type="entry name" value="Spore_GerAC"/>
    <property type="match status" value="1"/>
</dbReference>
<name>A0ABY5S3A3_9BACL</name>
<dbReference type="InterPro" id="IPR008844">
    <property type="entry name" value="Spore_GerAC-like"/>
</dbReference>
<evidence type="ECO:0000256" key="8">
    <source>
        <dbReference type="SAM" id="SignalP"/>
    </source>
</evidence>
<dbReference type="PANTHER" id="PTHR35789">
    <property type="entry name" value="SPORE GERMINATION PROTEIN B3"/>
    <property type="match status" value="1"/>
</dbReference>
<keyword evidence="4 8" id="KW-0732">Signal</keyword>
<keyword evidence="12" id="KW-1185">Reference proteome</keyword>
<protein>
    <submittedName>
        <fullName evidence="11">Ger(X)C family spore germination protein</fullName>
    </submittedName>
</protein>
<evidence type="ECO:0000256" key="1">
    <source>
        <dbReference type="ARBA" id="ARBA00004635"/>
    </source>
</evidence>
<accession>A0ABY5S3A3</accession>
<evidence type="ECO:0000313" key="11">
    <source>
        <dbReference type="EMBL" id="UVI28371.1"/>
    </source>
</evidence>
<sequence length="370" mass="42240">MKRISFISMLLSLSLLSGCADQINIEDISLTLLVGIDLDEENRLVFSSSSPVFNVEAKEKEEKTVVFADTLRESREKFDATVTALTSRGKLQVLLLGKRLLQHKDWFSLVDTMYRDGKNTVVSRIALVDGPVSEIVTFNPKDKPRLPIYLAKLIDTSEERNIGVLTTLQELHRQFMEKGVTPNLTELKKDGTIQVSGTALLDNSGKYKLKIKTDETKLMRLLQKEKGGVFTITIGLPDQPGKGIFHENMLSFTPLTISVKTKTDYKEDKFKFDMKVKLRIAMNERLFPYDVKYKAPQLEKEIQSELQQQFMQLIKKFQTAKIDPIGFGLYARAYEYPHWLKVQDRWGEVFSEAEVNVKTDVKIQSMGSIK</sequence>
<dbReference type="RefSeq" id="WP_258384459.1">
    <property type="nucleotide sequence ID" value="NZ_CP091430.1"/>
</dbReference>
<keyword evidence="6" id="KW-0564">Palmitate</keyword>
<dbReference type="NCBIfam" id="TIGR02887">
    <property type="entry name" value="spore_ger_x_C"/>
    <property type="match status" value="1"/>
</dbReference>
<dbReference type="InterPro" id="IPR038501">
    <property type="entry name" value="Spore_GerAC_C_sf"/>
</dbReference>
<proteinExistence type="inferred from homology"/>
<dbReference type="PANTHER" id="PTHR35789:SF1">
    <property type="entry name" value="SPORE GERMINATION PROTEIN B3"/>
    <property type="match status" value="1"/>
</dbReference>
<keyword evidence="7" id="KW-0449">Lipoprotein</keyword>
<evidence type="ECO:0000256" key="3">
    <source>
        <dbReference type="ARBA" id="ARBA00022544"/>
    </source>
</evidence>
<feature type="chain" id="PRO_5046997787" evidence="8">
    <location>
        <begin position="21"/>
        <end position="370"/>
    </location>
</feature>
<evidence type="ECO:0000256" key="5">
    <source>
        <dbReference type="ARBA" id="ARBA00023136"/>
    </source>
</evidence>